<feature type="compositionally biased region" description="Basic residues" evidence="2">
    <location>
        <begin position="459"/>
        <end position="470"/>
    </location>
</feature>
<dbReference type="EMBL" id="KQ965810">
    <property type="protein sequence ID" value="KXS11051.1"/>
    <property type="molecule type" value="Genomic_DNA"/>
</dbReference>
<evidence type="ECO:0008006" key="5">
    <source>
        <dbReference type="Google" id="ProtNLM"/>
    </source>
</evidence>
<evidence type="ECO:0000256" key="1">
    <source>
        <dbReference type="SAM" id="Coils"/>
    </source>
</evidence>
<dbReference type="AlphaFoldDB" id="A0A139A2S5"/>
<dbReference type="Gene3D" id="1.25.40.20">
    <property type="entry name" value="Ankyrin repeat-containing domain"/>
    <property type="match status" value="1"/>
</dbReference>
<name>A0A139A2S5_GONPJ</name>
<reference evidence="3 4" key="1">
    <citation type="journal article" date="2015" name="Genome Biol. Evol.">
        <title>Phylogenomic analyses indicate that early fungi evolved digesting cell walls of algal ancestors of land plants.</title>
        <authorList>
            <person name="Chang Y."/>
            <person name="Wang S."/>
            <person name="Sekimoto S."/>
            <person name="Aerts A.L."/>
            <person name="Choi C."/>
            <person name="Clum A."/>
            <person name="LaButti K.M."/>
            <person name="Lindquist E.A."/>
            <person name="Yee Ngan C."/>
            <person name="Ohm R.A."/>
            <person name="Salamov A.A."/>
            <person name="Grigoriev I.V."/>
            <person name="Spatafora J.W."/>
            <person name="Berbee M.L."/>
        </authorList>
    </citation>
    <scope>NUCLEOTIDE SEQUENCE [LARGE SCALE GENOMIC DNA]</scope>
    <source>
        <strain evidence="3 4">JEL478</strain>
    </source>
</reference>
<dbReference type="InterPro" id="IPR036770">
    <property type="entry name" value="Ankyrin_rpt-contain_sf"/>
</dbReference>
<dbReference type="SUPFAM" id="SSF50044">
    <property type="entry name" value="SH3-domain"/>
    <property type="match status" value="1"/>
</dbReference>
<proteinExistence type="predicted"/>
<gene>
    <name evidence="3" type="ORF">M427DRAFT_148168</name>
</gene>
<evidence type="ECO:0000313" key="3">
    <source>
        <dbReference type="EMBL" id="KXS11051.1"/>
    </source>
</evidence>
<feature type="coiled-coil region" evidence="1">
    <location>
        <begin position="240"/>
        <end position="267"/>
    </location>
</feature>
<feature type="region of interest" description="Disordered" evidence="2">
    <location>
        <begin position="459"/>
        <end position="500"/>
    </location>
</feature>
<sequence length="559" mass="60680">MSAPLNAQLIDAVEAGRAADVTRLIEAGASPDARKRVTLRFKVENGRGGFDWKEDSVDCESALALAILHAQGASVVRALLAKGASVNGDVEWKLCYWWNSGRHCTANEWQHKRWLSTFRFSSPLCLAIGRGGNQTRWDGDTSVRPDSDGNLWINLRGGAVRLTHPTSWEARSVKFTVCPDIELVRLLLAHGACVTDVELNAARQNPNPNLLPTLELHSHQRSTIPPVPPPKPCSPLELANAALVAQVRNLTARVTAAESRVSLEEDKARIAESKLAVAEKTTASLQALNTALDQEITTLRTRTTTLEEDNASLRMDVPSLRRETTSLRQEIVSLRNENAFLRTHNATLLAENISLRSLSAPPPHPRPPTSVRRMMFAIGDYEPQDDDEIGFVVGDALFVNLQYADGWGHVSTPNTNSQRFLLHAQANTPTILRASTQPQPQPVTSRSPTSRWTRLRLAHSHRPPRPHHPRPPASTHSPNLTRSMHAQPLRPCPASETSQDPRAVAGLAAGVAGSAEIGLVQEQEQGSTLSGVLAQVGGTGVETVVFQEAGGSGAVSGER</sequence>
<dbReference type="InterPro" id="IPR036028">
    <property type="entry name" value="SH3-like_dom_sf"/>
</dbReference>
<keyword evidence="4" id="KW-1185">Reference proteome</keyword>
<dbReference type="Proteomes" id="UP000070544">
    <property type="component" value="Unassembled WGS sequence"/>
</dbReference>
<evidence type="ECO:0000313" key="4">
    <source>
        <dbReference type="Proteomes" id="UP000070544"/>
    </source>
</evidence>
<evidence type="ECO:0000256" key="2">
    <source>
        <dbReference type="SAM" id="MobiDB-lite"/>
    </source>
</evidence>
<dbReference type="OrthoDB" id="2316821at2759"/>
<dbReference type="Gene3D" id="1.20.5.170">
    <property type="match status" value="1"/>
</dbReference>
<protein>
    <recommendedName>
        <fullName evidence="5">SH3 domain-containing protein</fullName>
    </recommendedName>
</protein>
<keyword evidence="1" id="KW-0175">Coiled coil</keyword>
<organism evidence="3 4">
    <name type="scientific">Gonapodya prolifera (strain JEL478)</name>
    <name type="common">Monoblepharis prolifera</name>
    <dbReference type="NCBI Taxonomy" id="1344416"/>
    <lineage>
        <taxon>Eukaryota</taxon>
        <taxon>Fungi</taxon>
        <taxon>Fungi incertae sedis</taxon>
        <taxon>Chytridiomycota</taxon>
        <taxon>Chytridiomycota incertae sedis</taxon>
        <taxon>Monoblepharidomycetes</taxon>
        <taxon>Monoblepharidales</taxon>
        <taxon>Gonapodyaceae</taxon>
        <taxon>Gonapodya</taxon>
    </lineage>
</organism>
<accession>A0A139A2S5</accession>